<dbReference type="Proteomes" id="UP000261540">
    <property type="component" value="Unplaced"/>
</dbReference>
<protein>
    <submittedName>
        <fullName evidence="4">Ankyrin repeat domain 66</fullName>
    </submittedName>
</protein>
<keyword evidence="5" id="KW-1185">Reference proteome</keyword>
<reference evidence="4" key="2">
    <citation type="submission" date="2025-09" db="UniProtKB">
        <authorList>
            <consortium name="Ensembl"/>
        </authorList>
    </citation>
    <scope>IDENTIFICATION</scope>
</reference>
<dbReference type="Pfam" id="PF12796">
    <property type="entry name" value="Ank_2"/>
    <property type="match status" value="1"/>
</dbReference>
<proteinExistence type="predicted"/>
<dbReference type="Ensembl" id="ENSPKIT00000018337.1">
    <property type="protein sequence ID" value="ENSPKIP00000037374.1"/>
    <property type="gene ID" value="ENSPKIG00000015580.1"/>
</dbReference>
<dbReference type="AlphaFoldDB" id="A0A3B3T3E5"/>
<dbReference type="OrthoDB" id="194358at2759"/>
<evidence type="ECO:0000256" key="3">
    <source>
        <dbReference type="PROSITE-ProRule" id="PRU00023"/>
    </source>
</evidence>
<organism evidence="4 5">
    <name type="scientific">Paramormyrops kingsleyae</name>
    <dbReference type="NCBI Taxonomy" id="1676925"/>
    <lineage>
        <taxon>Eukaryota</taxon>
        <taxon>Metazoa</taxon>
        <taxon>Chordata</taxon>
        <taxon>Craniata</taxon>
        <taxon>Vertebrata</taxon>
        <taxon>Euteleostomi</taxon>
        <taxon>Actinopterygii</taxon>
        <taxon>Neopterygii</taxon>
        <taxon>Teleostei</taxon>
        <taxon>Osteoglossocephala</taxon>
        <taxon>Osteoglossomorpha</taxon>
        <taxon>Osteoglossiformes</taxon>
        <taxon>Mormyridae</taxon>
        <taxon>Paramormyrops</taxon>
    </lineage>
</organism>
<evidence type="ECO:0000313" key="4">
    <source>
        <dbReference type="Ensembl" id="ENSPKIP00000037374.1"/>
    </source>
</evidence>
<dbReference type="InterPro" id="IPR050776">
    <property type="entry name" value="Ank_Repeat/CDKN_Inhibitor"/>
</dbReference>
<dbReference type="GeneTree" id="ENSGT00610000086772"/>
<reference evidence="4" key="1">
    <citation type="submission" date="2025-08" db="UniProtKB">
        <authorList>
            <consortium name="Ensembl"/>
        </authorList>
    </citation>
    <scope>IDENTIFICATION</scope>
</reference>
<name>A0A3B3T3E5_9TELE</name>
<feature type="repeat" description="ANK" evidence="3">
    <location>
        <begin position="71"/>
        <end position="103"/>
    </location>
</feature>
<keyword evidence="2 3" id="KW-0040">ANK repeat</keyword>
<keyword evidence="1" id="KW-0677">Repeat</keyword>
<sequence length="198" mass="22507">MTTMTELHQAVASEDYDLVEEIVKSKRCNPNQKDVDWDYRTPLHWAAAKGQADTVRILLEHGASPCLRTASGWTPTHFAAESGRLGVLRLLHSTHAPIDTEDCSGDRPMRIAQIYGHKDCVEFLKTAEEECRAYRKQAHLKGIALEDVDEEWEEQKREIELNRHAKQNTICDSKQKMTLHSVKTKGKTHVSKMSTANK</sequence>
<feature type="repeat" description="ANK" evidence="3">
    <location>
        <begin position="38"/>
        <end position="70"/>
    </location>
</feature>
<dbReference type="SMART" id="SM00248">
    <property type="entry name" value="ANK"/>
    <property type="match status" value="3"/>
</dbReference>
<evidence type="ECO:0000313" key="5">
    <source>
        <dbReference type="Proteomes" id="UP000261540"/>
    </source>
</evidence>
<accession>A0A3B3T3E5</accession>
<evidence type="ECO:0000256" key="1">
    <source>
        <dbReference type="ARBA" id="ARBA00022737"/>
    </source>
</evidence>
<dbReference type="SUPFAM" id="SSF48403">
    <property type="entry name" value="Ankyrin repeat"/>
    <property type="match status" value="1"/>
</dbReference>
<dbReference type="InterPro" id="IPR002110">
    <property type="entry name" value="Ankyrin_rpt"/>
</dbReference>
<dbReference type="STRING" id="1676925.ENSPKIP00000037374"/>
<dbReference type="PANTHER" id="PTHR24201">
    <property type="entry name" value="ANK_REP_REGION DOMAIN-CONTAINING PROTEIN"/>
    <property type="match status" value="1"/>
</dbReference>
<dbReference type="InterPro" id="IPR036770">
    <property type="entry name" value="Ankyrin_rpt-contain_sf"/>
</dbReference>
<dbReference type="PROSITE" id="PS50088">
    <property type="entry name" value="ANK_REPEAT"/>
    <property type="match status" value="2"/>
</dbReference>
<dbReference type="PROSITE" id="PS50297">
    <property type="entry name" value="ANK_REP_REGION"/>
    <property type="match status" value="2"/>
</dbReference>
<dbReference type="Gene3D" id="1.25.40.20">
    <property type="entry name" value="Ankyrin repeat-containing domain"/>
    <property type="match status" value="2"/>
</dbReference>
<dbReference type="PANTHER" id="PTHR24201:SF15">
    <property type="entry name" value="ANKYRIN REPEAT DOMAIN-CONTAINING PROTEIN 66"/>
    <property type="match status" value="1"/>
</dbReference>
<evidence type="ECO:0000256" key="2">
    <source>
        <dbReference type="ARBA" id="ARBA00023043"/>
    </source>
</evidence>